<evidence type="ECO:0000256" key="1">
    <source>
        <dbReference type="ARBA" id="ARBA00005417"/>
    </source>
</evidence>
<gene>
    <name evidence="6" type="ORF">QOZ93_000399</name>
</gene>
<dbReference type="Proteomes" id="UP001224418">
    <property type="component" value="Unassembled WGS sequence"/>
</dbReference>
<dbReference type="InterPro" id="IPR003593">
    <property type="entry name" value="AAA+_ATPase"/>
</dbReference>
<name>A0ABU0JQH9_HATLI</name>
<dbReference type="InterPro" id="IPR017871">
    <property type="entry name" value="ABC_transporter-like_CS"/>
</dbReference>
<evidence type="ECO:0000259" key="5">
    <source>
        <dbReference type="PROSITE" id="PS50893"/>
    </source>
</evidence>
<feature type="domain" description="ABC transporter" evidence="5">
    <location>
        <begin position="6"/>
        <end position="223"/>
    </location>
</feature>
<organism evidence="6 7">
    <name type="scientific">Hathewaya limosa</name>
    <name type="common">Clostridium limosum</name>
    <dbReference type="NCBI Taxonomy" id="1536"/>
    <lineage>
        <taxon>Bacteria</taxon>
        <taxon>Bacillati</taxon>
        <taxon>Bacillota</taxon>
        <taxon>Clostridia</taxon>
        <taxon>Eubacteriales</taxon>
        <taxon>Clostridiaceae</taxon>
        <taxon>Hathewaya</taxon>
    </lineage>
</organism>
<evidence type="ECO:0000256" key="2">
    <source>
        <dbReference type="ARBA" id="ARBA00022448"/>
    </source>
</evidence>
<keyword evidence="3" id="KW-0547">Nucleotide-binding</keyword>
<evidence type="ECO:0000313" key="7">
    <source>
        <dbReference type="Proteomes" id="UP001224418"/>
    </source>
</evidence>
<accession>A0ABU0JQH9</accession>
<dbReference type="PROSITE" id="PS50893">
    <property type="entry name" value="ABC_TRANSPORTER_2"/>
    <property type="match status" value="1"/>
</dbReference>
<sequence>MENYIINIKDVTKSFKGQIILDNINLKINKGDVIGIVGKNGCGKTTLLRIILGLIHVDKGDVMVFNEKVLSGMLGNLPRNMSALIETPKFLSQFSGLDNLSMLALIKNIVDKEQIKEAMTRVGLDPNSKIHVGKYSLGMRQRLGIAQAIMEDPEIILFDEPTNALDDEGVQMFFNIVKKFSKRGTTFIIVSHNKEDISYLCNKVYKISNKTLNIEEGVNKEEIL</sequence>
<dbReference type="RefSeq" id="WP_307354918.1">
    <property type="nucleotide sequence ID" value="NZ_BAAACJ010000008.1"/>
</dbReference>
<dbReference type="SUPFAM" id="SSF52540">
    <property type="entry name" value="P-loop containing nucleoside triphosphate hydrolases"/>
    <property type="match status" value="1"/>
</dbReference>
<comment type="similarity">
    <text evidence="1">Belongs to the ABC transporter superfamily.</text>
</comment>
<dbReference type="EMBL" id="JAUSWN010000002">
    <property type="protein sequence ID" value="MDQ0478690.1"/>
    <property type="molecule type" value="Genomic_DNA"/>
</dbReference>
<dbReference type="InterPro" id="IPR027417">
    <property type="entry name" value="P-loop_NTPase"/>
</dbReference>
<evidence type="ECO:0000256" key="4">
    <source>
        <dbReference type="ARBA" id="ARBA00022840"/>
    </source>
</evidence>
<dbReference type="InterPro" id="IPR003439">
    <property type="entry name" value="ABC_transporter-like_ATP-bd"/>
</dbReference>
<dbReference type="Gene3D" id="3.40.50.300">
    <property type="entry name" value="P-loop containing nucleotide triphosphate hydrolases"/>
    <property type="match status" value="1"/>
</dbReference>
<keyword evidence="7" id="KW-1185">Reference proteome</keyword>
<reference evidence="6 7" key="1">
    <citation type="submission" date="2023-07" db="EMBL/GenBank/DDBJ databases">
        <title>Genomic Encyclopedia of Type Strains, Phase IV (KMG-IV): sequencing the most valuable type-strain genomes for metagenomic binning, comparative biology and taxonomic classification.</title>
        <authorList>
            <person name="Goeker M."/>
        </authorList>
    </citation>
    <scope>NUCLEOTIDE SEQUENCE [LARGE SCALE GENOMIC DNA]</scope>
    <source>
        <strain evidence="6 7">DSM 1400</strain>
    </source>
</reference>
<comment type="caution">
    <text evidence="6">The sequence shown here is derived from an EMBL/GenBank/DDBJ whole genome shotgun (WGS) entry which is preliminary data.</text>
</comment>
<keyword evidence="2" id="KW-0813">Transport</keyword>
<evidence type="ECO:0000313" key="6">
    <source>
        <dbReference type="EMBL" id="MDQ0478690.1"/>
    </source>
</evidence>
<evidence type="ECO:0000256" key="3">
    <source>
        <dbReference type="ARBA" id="ARBA00022741"/>
    </source>
</evidence>
<dbReference type="GO" id="GO:0005524">
    <property type="term" value="F:ATP binding"/>
    <property type="evidence" value="ECO:0007669"/>
    <property type="project" value="UniProtKB-KW"/>
</dbReference>
<proteinExistence type="inferred from homology"/>
<dbReference type="Pfam" id="PF00005">
    <property type="entry name" value="ABC_tran"/>
    <property type="match status" value="1"/>
</dbReference>
<dbReference type="SMART" id="SM00382">
    <property type="entry name" value="AAA"/>
    <property type="match status" value="1"/>
</dbReference>
<keyword evidence="4 6" id="KW-0067">ATP-binding</keyword>
<dbReference type="PROSITE" id="PS00211">
    <property type="entry name" value="ABC_TRANSPORTER_1"/>
    <property type="match status" value="1"/>
</dbReference>
<dbReference type="CDD" id="cd03230">
    <property type="entry name" value="ABC_DR_subfamily_A"/>
    <property type="match status" value="1"/>
</dbReference>
<protein>
    <submittedName>
        <fullName evidence="6">ABC-2 type transport system ATP-binding protein</fullName>
    </submittedName>
</protein>
<dbReference type="PANTHER" id="PTHR43335:SF4">
    <property type="entry name" value="ABC TRANSPORTER, ATP-BINDING PROTEIN"/>
    <property type="match status" value="1"/>
</dbReference>
<dbReference type="PANTHER" id="PTHR43335">
    <property type="entry name" value="ABC TRANSPORTER, ATP-BINDING PROTEIN"/>
    <property type="match status" value="1"/>
</dbReference>